<proteinExistence type="inferred from homology"/>
<dbReference type="Gene3D" id="3.50.50.60">
    <property type="entry name" value="FAD/NAD(P)-binding domain"/>
    <property type="match status" value="2"/>
</dbReference>
<dbReference type="InterPro" id="IPR000960">
    <property type="entry name" value="Flavin_mOase"/>
</dbReference>
<dbReference type="SUPFAM" id="SSF51905">
    <property type="entry name" value="FAD/NAD(P)-binding domain"/>
    <property type="match status" value="2"/>
</dbReference>
<dbReference type="PANTHER" id="PTHR23023">
    <property type="entry name" value="DIMETHYLANILINE MONOOXYGENASE"/>
    <property type="match status" value="1"/>
</dbReference>
<keyword evidence="4" id="KW-0521">NADP</keyword>
<dbReference type="GO" id="GO:0050660">
    <property type="term" value="F:flavin adenine dinucleotide binding"/>
    <property type="evidence" value="ECO:0007669"/>
    <property type="project" value="InterPro"/>
</dbReference>
<dbReference type="InterPro" id="IPR036188">
    <property type="entry name" value="FAD/NAD-bd_sf"/>
</dbReference>
<evidence type="ECO:0000256" key="2">
    <source>
        <dbReference type="ARBA" id="ARBA00022630"/>
    </source>
</evidence>
<evidence type="ECO:0000313" key="6">
    <source>
        <dbReference type="EMBL" id="CAE6505495.1"/>
    </source>
</evidence>
<name>A0A8H3D1D6_9AGAM</name>
<dbReference type="AlphaFoldDB" id="A0A8H3D1D6"/>
<accession>A0A8H3D1D6</accession>
<organism evidence="6 7">
    <name type="scientific">Rhizoctonia solani</name>
    <dbReference type="NCBI Taxonomy" id="456999"/>
    <lineage>
        <taxon>Eukaryota</taxon>
        <taxon>Fungi</taxon>
        <taxon>Dikarya</taxon>
        <taxon>Basidiomycota</taxon>
        <taxon>Agaricomycotina</taxon>
        <taxon>Agaricomycetes</taxon>
        <taxon>Cantharellales</taxon>
        <taxon>Ceratobasidiaceae</taxon>
        <taxon>Rhizoctonia</taxon>
    </lineage>
</organism>
<dbReference type="EMBL" id="CAJMWZ010005385">
    <property type="protein sequence ID" value="CAE6505495.1"/>
    <property type="molecule type" value="Genomic_DNA"/>
</dbReference>
<sequence>MAHTKRRIAVIGAGVSGLGVTRVFLRELQNDIGSQECEFVCFEKRDGIGGIWLPDTYTFDPTRAPHTPLYDSLMTNLPIPAMVFTGHDPTPGIHLFPHAREVIKYLQAFEERFNLRRFIRYNTVVSRAVWNDRHNQWDVRLHPTDQPENIETQAFDHLLIANGHQSKPHIPKFKGLEDWADDSRVVTHSASYREPSPYRGLRVLIVGGGASGNDLANEISKVSKQTIQSIRSLEEEQDGVVNKYGRIDHFTRDGRVVFESGRQVHVDRVILATGYEYDFPFLPQIPVRTPEAEANMFYNYGAHIYPLAQHLFPLLAPFPPHSIAFFGLPNKSILFPIIEDQALLAARLMTGKVKMNFEHELDVVRARNKELLAAHNQSPETVSRIWFAMHGEQVPYREDLRRLAGETERIPEWTGLFYKNCFVLRDEWVDLMKRGEADSWVKGVGENGIEDWVKLTYILLERADRKGLVKR</sequence>
<keyword evidence="5" id="KW-0560">Oxidoreductase</keyword>
<comment type="similarity">
    <text evidence="1">Belongs to the FMO family.</text>
</comment>
<evidence type="ECO:0000256" key="1">
    <source>
        <dbReference type="ARBA" id="ARBA00009183"/>
    </source>
</evidence>
<evidence type="ECO:0000256" key="3">
    <source>
        <dbReference type="ARBA" id="ARBA00022827"/>
    </source>
</evidence>
<evidence type="ECO:0000313" key="7">
    <source>
        <dbReference type="Proteomes" id="UP000663850"/>
    </source>
</evidence>
<dbReference type="Pfam" id="PF00743">
    <property type="entry name" value="FMO-like"/>
    <property type="match status" value="2"/>
</dbReference>
<evidence type="ECO:0000256" key="4">
    <source>
        <dbReference type="ARBA" id="ARBA00022857"/>
    </source>
</evidence>
<dbReference type="Proteomes" id="UP000663850">
    <property type="component" value="Unassembled WGS sequence"/>
</dbReference>
<keyword evidence="2" id="KW-0285">Flavoprotein</keyword>
<evidence type="ECO:0000256" key="5">
    <source>
        <dbReference type="ARBA" id="ARBA00023002"/>
    </source>
</evidence>
<dbReference type="PRINTS" id="PR00370">
    <property type="entry name" value="FMOXYGENASE"/>
</dbReference>
<comment type="caution">
    <text evidence="6">The sequence shown here is derived from an EMBL/GenBank/DDBJ whole genome shotgun (WGS) entry which is preliminary data.</text>
</comment>
<keyword evidence="3" id="KW-0274">FAD</keyword>
<reference evidence="6" key="1">
    <citation type="submission" date="2021-01" db="EMBL/GenBank/DDBJ databases">
        <authorList>
            <person name="Kaushik A."/>
        </authorList>
    </citation>
    <scope>NUCLEOTIDE SEQUENCE</scope>
    <source>
        <strain evidence="6">Type strain: AG8-Rh-89/</strain>
    </source>
</reference>
<gene>
    <name evidence="6" type="ORF">RDB_LOCUS100917</name>
</gene>
<dbReference type="InterPro" id="IPR050346">
    <property type="entry name" value="FMO-like"/>
</dbReference>
<dbReference type="GO" id="GO:0050661">
    <property type="term" value="F:NADP binding"/>
    <property type="evidence" value="ECO:0007669"/>
    <property type="project" value="InterPro"/>
</dbReference>
<evidence type="ECO:0008006" key="8">
    <source>
        <dbReference type="Google" id="ProtNLM"/>
    </source>
</evidence>
<protein>
    <recommendedName>
        <fullName evidence="8">FAD/NAD(P)-binding domain-containing protein</fullName>
    </recommendedName>
</protein>
<dbReference type="GO" id="GO:0004499">
    <property type="term" value="F:N,N-dimethylaniline monooxygenase activity"/>
    <property type="evidence" value="ECO:0007669"/>
    <property type="project" value="InterPro"/>
</dbReference>
<dbReference type="InterPro" id="IPR020946">
    <property type="entry name" value="Flavin_mOase-like"/>
</dbReference>